<evidence type="ECO:0000259" key="4">
    <source>
        <dbReference type="Pfam" id="PF02223"/>
    </source>
</evidence>
<dbReference type="SUPFAM" id="SSF52540">
    <property type="entry name" value="P-loop containing nucleoside triphosphate hydrolases"/>
    <property type="match status" value="1"/>
</dbReference>
<comment type="similarity">
    <text evidence="1">Belongs to the thymidylate kinase family.</text>
</comment>
<keyword evidence="6" id="KW-1185">Reference proteome</keyword>
<name>A0ABD3T424_SINWO</name>
<accession>A0ABD3T424</accession>
<keyword evidence="3" id="KW-0067">ATP-binding</keyword>
<feature type="domain" description="Thymidylate kinase-like" evidence="4">
    <location>
        <begin position="271"/>
        <end position="447"/>
    </location>
</feature>
<dbReference type="Pfam" id="PF02223">
    <property type="entry name" value="Thymidylate_kin"/>
    <property type="match status" value="1"/>
</dbReference>
<evidence type="ECO:0000256" key="3">
    <source>
        <dbReference type="ARBA" id="ARBA00022840"/>
    </source>
</evidence>
<organism evidence="5 6">
    <name type="scientific">Sinanodonta woodiana</name>
    <name type="common">Chinese pond mussel</name>
    <name type="synonym">Anodonta woodiana</name>
    <dbReference type="NCBI Taxonomy" id="1069815"/>
    <lineage>
        <taxon>Eukaryota</taxon>
        <taxon>Metazoa</taxon>
        <taxon>Spiralia</taxon>
        <taxon>Lophotrochozoa</taxon>
        <taxon>Mollusca</taxon>
        <taxon>Bivalvia</taxon>
        <taxon>Autobranchia</taxon>
        <taxon>Heteroconchia</taxon>
        <taxon>Palaeoheterodonta</taxon>
        <taxon>Unionida</taxon>
        <taxon>Unionoidea</taxon>
        <taxon>Unionidae</taxon>
        <taxon>Unioninae</taxon>
        <taxon>Sinanodonta</taxon>
    </lineage>
</organism>
<dbReference type="InterPro" id="IPR039430">
    <property type="entry name" value="Thymidylate_kin-like_dom"/>
</dbReference>
<dbReference type="EMBL" id="JBJQND010000019">
    <property type="protein sequence ID" value="KAL3831666.1"/>
    <property type="molecule type" value="Genomic_DNA"/>
</dbReference>
<proteinExistence type="inferred from homology"/>
<reference evidence="5 6" key="1">
    <citation type="submission" date="2024-11" db="EMBL/GenBank/DDBJ databases">
        <title>Chromosome-level genome assembly of the freshwater bivalve Anodonta woodiana.</title>
        <authorList>
            <person name="Chen X."/>
        </authorList>
    </citation>
    <scope>NUCLEOTIDE SEQUENCE [LARGE SCALE GENOMIC DNA]</scope>
    <source>
        <strain evidence="5">MN2024</strain>
        <tissue evidence="5">Gills</tissue>
    </source>
</reference>
<evidence type="ECO:0000313" key="6">
    <source>
        <dbReference type="Proteomes" id="UP001634394"/>
    </source>
</evidence>
<protein>
    <recommendedName>
        <fullName evidence="4">Thymidylate kinase-like domain-containing protein</fullName>
    </recommendedName>
</protein>
<dbReference type="InterPro" id="IPR027417">
    <property type="entry name" value="P-loop_NTPase"/>
</dbReference>
<dbReference type="PANTHER" id="PTHR10344">
    <property type="entry name" value="THYMIDYLATE KINASE"/>
    <property type="match status" value="1"/>
</dbReference>
<dbReference type="AlphaFoldDB" id="A0ABD3T424"/>
<evidence type="ECO:0000256" key="1">
    <source>
        <dbReference type="ARBA" id="ARBA00009776"/>
    </source>
</evidence>
<evidence type="ECO:0000313" key="5">
    <source>
        <dbReference type="EMBL" id="KAL3831666.1"/>
    </source>
</evidence>
<keyword evidence="2" id="KW-0547">Nucleotide-binding</keyword>
<dbReference type="Gene3D" id="3.40.50.300">
    <property type="entry name" value="P-loop containing nucleotide triphosphate hydrolases"/>
    <property type="match status" value="1"/>
</dbReference>
<sequence length="465" mass="52625">MRGYRSVNAFVSNYFGFIRESVQGIMTQTAAENILGDHLYIVFPDRLVKLQGHRHLQKSSCETETTPQRLSSYLDRKFKSFLIIPNGPFRDEDSYVKSAVIAHKLYIGSSVWTGFTFAFVLSCPSDLKSALKHGAVKRGLWAVKNGVGTKSNSEDDLLKYVQQSENLSAFEVLLEAESKSTCIFKAVSEKDGGKSFKFHVETTSDKDESSWIFNNPGFSPVFHSYGEAIYILQKCCDMPDVKELLEIADKSLVDFKKQSAEMSLKHPFVVVEGLDATGKTTLTKILEDKLGAARYYTPPPLVQHLRQFFDTVPEIVRRAYYSVGNYLVAMDIAKECQTRPVIMDRYWHSTASYGIANESSTADLPEVGHMVYKWPKDLLRPSVVLFLSVTEEVRKQRLSGRGEESTFEEKHLDRDKLFRQRLCEAYRRMEDPSCIEIDACGSVDSVVHSALKVLNKKDISFSAKI</sequence>
<dbReference type="GO" id="GO:0005524">
    <property type="term" value="F:ATP binding"/>
    <property type="evidence" value="ECO:0007669"/>
    <property type="project" value="UniProtKB-KW"/>
</dbReference>
<dbReference type="Proteomes" id="UP001634394">
    <property type="component" value="Unassembled WGS sequence"/>
</dbReference>
<comment type="caution">
    <text evidence="5">The sequence shown here is derived from an EMBL/GenBank/DDBJ whole genome shotgun (WGS) entry which is preliminary data.</text>
</comment>
<gene>
    <name evidence="5" type="ORF">ACJMK2_023389</name>
</gene>
<evidence type="ECO:0000256" key="2">
    <source>
        <dbReference type="ARBA" id="ARBA00022741"/>
    </source>
</evidence>
<dbReference type="PANTHER" id="PTHR10344:SF4">
    <property type="entry name" value="UMP-CMP KINASE 2, MITOCHONDRIAL"/>
    <property type="match status" value="1"/>
</dbReference>